<evidence type="ECO:0000313" key="3">
    <source>
        <dbReference type="Proteomes" id="UP000652761"/>
    </source>
</evidence>
<sequence length="117" mass="12106">MTDAEDMSNLASSSLSSSNSSSSSGDSSSSSDSTSRSRAFGSTSSCSLSLYKQIGSFISSTLNCVEGANSRASLRSDWKKFSLTPSSSISDGGSSYSGNSLVFTLQAAHQSLNLRDE</sequence>
<proteinExistence type="predicted"/>
<evidence type="ECO:0000313" key="2">
    <source>
        <dbReference type="EMBL" id="MQL92105.1"/>
    </source>
</evidence>
<evidence type="ECO:0000256" key="1">
    <source>
        <dbReference type="SAM" id="MobiDB-lite"/>
    </source>
</evidence>
<protein>
    <submittedName>
        <fullName evidence="2">Uncharacterized protein</fullName>
    </submittedName>
</protein>
<name>A0A843V892_COLES</name>
<reference evidence="2" key="1">
    <citation type="submission" date="2017-07" db="EMBL/GenBank/DDBJ databases">
        <title>Taro Niue Genome Assembly and Annotation.</title>
        <authorList>
            <person name="Atibalentja N."/>
            <person name="Keating K."/>
            <person name="Fields C.J."/>
        </authorList>
    </citation>
    <scope>NUCLEOTIDE SEQUENCE</scope>
    <source>
        <strain evidence="2">Niue_2</strain>
        <tissue evidence="2">Leaf</tissue>
    </source>
</reference>
<feature type="compositionally biased region" description="Low complexity" evidence="1">
    <location>
        <begin position="8"/>
        <end position="42"/>
    </location>
</feature>
<gene>
    <name evidence="2" type="ORF">Taro_024727</name>
</gene>
<accession>A0A843V892</accession>
<organism evidence="2 3">
    <name type="scientific">Colocasia esculenta</name>
    <name type="common">Wild taro</name>
    <name type="synonym">Arum esculentum</name>
    <dbReference type="NCBI Taxonomy" id="4460"/>
    <lineage>
        <taxon>Eukaryota</taxon>
        <taxon>Viridiplantae</taxon>
        <taxon>Streptophyta</taxon>
        <taxon>Embryophyta</taxon>
        <taxon>Tracheophyta</taxon>
        <taxon>Spermatophyta</taxon>
        <taxon>Magnoliopsida</taxon>
        <taxon>Liliopsida</taxon>
        <taxon>Araceae</taxon>
        <taxon>Aroideae</taxon>
        <taxon>Colocasieae</taxon>
        <taxon>Colocasia</taxon>
    </lineage>
</organism>
<comment type="caution">
    <text evidence="2">The sequence shown here is derived from an EMBL/GenBank/DDBJ whole genome shotgun (WGS) entry which is preliminary data.</text>
</comment>
<dbReference type="EMBL" id="NMUH01001413">
    <property type="protein sequence ID" value="MQL92105.1"/>
    <property type="molecule type" value="Genomic_DNA"/>
</dbReference>
<feature type="region of interest" description="Disordered" evidence="1">
    <location>
        <begin position="1"/>
        <end position="45"/>
    </location>
</feature>
<keyword evidence="3" id="KW-1185">Reference proteome</keyword>
<dbReference type="Proteomes" id="UP000652761">
    <property type="component" value="Unassembled WGS sequence"/>
</dbReference>
<dbReference type="AlphaFoldDB" id="A0A843V892"/>